<evidence type="ECO:0000256" key="2">
    <source>
        <dbReference type="SAM" id="MobiDB-lite"/>
    </source>
</evidence>
<dbReference type="GO" id="GO:0008270">
    <property type="term" value="F:zinc ion binding"/>
    <property type="evidence" value="ECO:0007669"/>
    <property type="project" value="UniProtKB-KW"/>
</dbReference>
<dbReference type="Gene3D" id="3.30.160.60">
    <property type="entry name" value="Classic Zinc Finger"/>
    <property type="match status" value="1"/>
</dbReference>
<dbReference type="SMART" id="SM00355">
    <property type="entry name" value="ZnF_C2H2"/>
    <property type="match status" value="2"/>
</dbReference>
<reference evidence="4" key="2">
    <citation type="journal article" date="2023" name="IMA Fungus">
        <title>Comparative genomic study of the Penicillium genus elucidates a diverse pangenome and 15 lateral gene transfer events.</title>
        <authorList>
            <person name="Petersen C."/>
            <person name="Sorensen T."/>
            <person name="Nielsen M.R."/>
            <person name="Sondergaard T.E."/>
            <person name="Sorensen J.L."/>
            <person name="Fitzpatrick D.A."/>
            <person name="Frisvad J.C."/>
            <person name="Nielsen K.L."/>
        </authorList>
    </citation>
    <scope>NUCLEOTIDE SEQUENCE</scope>
    <source>
        <strain evidence="4">IBT 29677</strain>
    </source>
</reference>
<keyword evidence="5" id="KW-1185">Reference proteome</keyword>
<organism evidence="4 5">
    <name type="scientific">Penicillium cosmopolitanum</name>
    <dbReference type="NCBI Taxonomy" id="1131564"/>
    <lineage>
        <taxon>Eukaryota</taxon>
        <taxon>Fungi</taxon>
        <taxon>Dikarya</taxon>
        <taxon>Ascomycota</taxon>
        <taxon>Pezizomycotina</taxon>
        <taxon>Eurotiomycetes</taxon>
        <taxon>Eurotiomycetidae</taxon>
        <taxon>Eurotiales</taxon>
        <taxon>Aspergillaceae</taxon>
        <taxon>Penicillium</taxon>
    </lineage>
</organism>
<keyword evidence="1" id="KW-0862">Zinc</keyword>
<feature type="domain" description="C2H2-type" evidence="3">
    <location>
        <begin position="235"/>
        <end position="264"/>
    </location>
</feature>
<reference evidence="4" key="1">
    <citation type="submission" date="2022-12" db="EMBL/GenBank/DDBJ databases">
        <authorList>
            <person name="Petersen C."/>
        </authorList>
    </citation>
    <scope>NUCLEOTIDE SEQUENCE</scope>
    <source>
        <strain evidence="4">IBT 29677</strain>
    </source>
</reference>
<protein>
    <recommendedName>
        <fullName evidence="3">C2H2-type domain-containing protein</fullName>
    </recommendedName>
</protein>
<gene>
    <name evidence="4" type="ORF">N7509_005019</name>
</gene>
<feature type="compositionally biased region" description="Basic and acidic residues" evidence="2">
    <location>
        <begin position="364"/>
        <end position="385"/>
    </location>
</feature>
<feature type="region of interest" description="Disordered" evidence="2">
    <location>
        <begin position="614"/>
        <end position="635"/>
    </location>
</feature>
<dbReference type="Proteomes" id="UP001147747">
    <property type="component" value="Unassembled WGS sequence"/>
</dbReference>
<feature type="region of interest" description="Disordered" evidence="2">
    <location>
        <begin position="519"/>
        <end position="552"/>
    </location>
</feature>
<dbReference type="AlphaFoldDB" id="A0A9W9W1M5"/>
<dbReference type="PROSITE" id="PS00028">
    <property type="entry name" value="ZINC_FINGER_C2H2_1"/>
    <property type="match status" value="1"/>
</dbReference>
<comment type="caution">
    <text evidence="4">The sequence shown here is derived from an EMBL/GenBank/DDBJ whole genome shotgun (WGS) entry which is preliminary data.</text>
</comment>
<proteinExistence type="predicted"/>
<name>A0A9W9W1M5_9EURO</name>
<feature type="region of interest" description="Disordered" evidence="2">
    <location>
        <begin position="305"/>
        <end position="422"/>
    </location>
</feature>
<evidence type="ECO:0000313" key="5">
    <source>
        <dbReference type="Proteomes" id="UP001147747"/>
    </source>
</evidence>
<dbReference type="InterPro" id="IPR013087">
    <property type="entry name" value="Znf_C2H2_type"/>
</dbReference>
<keyword evidence="1" id="KW-0479">Metal-binding</keyword>
<sequence length="635" mass="70100">MSFPFNSSFHPNGNEYYGTESNELPPRQDLSDSTATLRYLDEYNLNGYDISDTMSLPSAALVTTSDTSYPEPEPVPSAQDFPFPVTTGNTEQDFCFVGTFTGDSLDVPTGEILPNAPGENAASQPKIEQRFSEIWNEVPDVPTNDTHRGTAGPKILIEALDFIIADLNNPECTPAHASRTRKAKDALEELVKEHTSPGTESIVNAGGCLLCGVTFLNKGVLTRHFKDQHYPQFKFYCPKEGCSKTQNRKDKIQSHIRAHEGIDRESFTKTELPCPASCPICPLNTNSWEDFYACIIGHHKVGAQPPERAASRNSSVDHGQALQMGSAPTVDPPLCVSSQQLAVPGPDSVRRERSPSFNAVRSQNRSERMGIGRSHSDSQRAERNRLNSNSSRSTAHTGGQLRGRSPYPQSTQRNEIVRGRIFGQREPSSRNIRSLQCASCLRFFREFDPSEFGLMDRPRYCPRCFARCSFGSYTVPMEAQYSQQPQPPLQTAVSPPENFTYWTPEPFPTGQDTIQPFPTTQPNQGHRNARVPSRAAAFRSSPGSPPQSNEVNNLDIWAVRDIDSPTFSEEELSLCSPLSLGSSLSPASPLSSVFPWTKTLPIGLPTKPLKDLPTIPSSWLDNSKHRVTPAGAQPR</sequence>
<evidence type="ECO:0000259" key="3">
    <source>
        <dbReference type="PROSITE" id="PS50157"/>
    </source>
</evidence>
<keyword evidence="1" id="KW-0863">Zinc-finger</keyword>
<dbReference type="OrthoDB" id="4363743at2759"/>
<evidence type="ECO:0000256" key="1">
    <source>
        <dbReference type="PROSITE-ProRule" id="PRU00042"/>
    </source>
</evidence>
<dbReference type="RefSeq" id="XP_056488958.1">
    <property type="nucleotide sequence ID" value="XM_056629656.1"/>
</dbReference>
<dbReference type="PROSITE" id="PS50157">
    <property type="entry name" value="ZINC_FINGER_C2H2_2"/>
    <property type="match status" value="1"/>
</dbReference>
<accession>A0A9W9W1M5</accession>
<evidence type="ECO:0000313" key="4">
    <source>
        <dbReference type="EMBL" id="KAJ5396906.1"/>
    </source>
</evidence>
<dbReference type="GeneID" id="81368636"/>
<dbReference type="EMBL" id="JAPZBU010000006">
    <property type="protein sequence ID" value="KAJ5396906.1"/>
    <property type="molecule type" value="Genomic_DNA"/>
</dbReference>